<sequence length="183" mass="21094">MSLWRNKFWISLTFVCVLFQSIAFGQREIDPDENPSFKDRMYFGGNLGLQFGTVTLIDVSPLAGVMITPKFSSGIGATYQYYDDNRFQGSAGSSYGGRVFTRYNVLPNIFAYSEFESINWNAYNFFNDRFQRTWTDAFFLGAGYFAPFGPRGGANFTFLYNLMHDNRNSYYNEPYVIRVGFVM</sequence>
<keyword evidence="2" id="KW-1185">Reference proteome</keyword>
<accession>A0ABW0BZV3</accession>
<dbReference type="EMBL" id="JBHSKS010000013">
    <property type="protein sequence ID" value="MFC5193081.1"/>
    <property type="molecule type" value="Genomic_DNA"/>
</dbReference>
<dbReference type="RefSeq" id="WP_377916695.1">
    <property type="nucleotide sequence ID" value="NZ_JBHSKS010000013.1"/>
</dbReference>
<name>A0ABW0BZV3_9BACT</name>
<proteinExistence type="predicted"/>
<evidence type="ECO:0008006" key="3">
    <source>
        <dbReference type="Google" id="ProtNLM"/>
    </source>
</evidence>
<evidence type="ECO:0000313" key="1">
    <source>
        <dbReference type="EMBL" id="MFC5193081.1"/>
    </source>
</evidence>
<organism evidence="1 2">
    <name type="scientific">Algoriphagus aquatilis</name>
    <dbReference type="NCBI Taxonomy" id="490186"/>
    <lineage>
        <taxon>Bacteria</taxon>
        <taxon>Pseudomonadati</taxon>
        <taxon>Bacteroidota</taxon>
        <taxon>Cytophagia</taxon>
        <taxon>Cytophagales</taxon>
        <taxon>Cyclobacteriaceae</taxon>
        <taxon>Algoriphagus</taxon>
    </lineage>
</organism>
<dbReference type="Proteomes" id="UP001596163">
    <property type="component" value="Unassembled WGS sequence"/>
</dbReference>
<evidence type="ECO:0000313" key="2">
    <source>
        <dbReference type="Proteomes" id="UP001596163"/>
    </source>
</evidence>
<protein>
    <recommendedName>
        <fullName evidence="3">Outer membrane protein beta-barrel domain-containing protein</fullName>
    </recommendedName>
</protein>
<comment type="caution">
    <text evidence="1">The sequence shown here is derived from an EMBL/GenBank/DDBJ whole genome shotgun (WGS) entry which is preliminary data.</text>
</comment>
<reference evidence="2" key="1">
    <citation type="journal article" date="2019" name="Int. J. Syst. Evol. Microbiol.">
        <title>The Global Catalogue of Microorganisms (GCM) 10K type strain sequencing project: providing services to taxonomists for standard genome sequencing and annotation.</title>
        <authorList>
            <consortium name="The Broad Institute Genomics Platform"/>
            <consortium name="The Broad Institute Genome Sequencing Center for Infectious Disease"/>
            <person name="Wu L."/>
            <person name="Ma J."/>
        </authorList>
    </citation>
    <scope>NUCLEOTIDE SEQUENCE [LARGE SCALE GENOMIC DNA]</scope>
    <source>
        <strain evidence="2">CGMCC 1.7030</strain>
    </source>
</reference>
<gene>
    <name evidence="1" type="ORF">ACFPIK_15010</name>
</gene>